<organism evidence="1">
    <name type="scientific">Rhizophora mucronata</name>
    <name type="common">Asiatic mangrove</name>
    <dbReference type="NCBI Taxonomy" id="61149"/>
    <lineage>
        <taxon>Eukaryota</taxon>
        <taxon>Viridiplantae</taxon>
        <taxon>Streptophyta</taxon>
        <taxon>Embryophyta</taxon>
        <taxon>Tracheophyta</taxon>
        <taxon>Spermatophyta</taxon>
        <taxon>Magnoliopsida</taxon>
        <taxon>eudicotyledons</taxon>
        <taxon>Gunneridae</taxon>
        <taxon>Pentapetalae</taxon>
        <taxon>rosids</taxon>
        <taxon>fabids</taxon>
        <taxon>Malpighiales</taxon>
        <taxon>Rhizophoraceae</taxon>
        <taxon>Rhizophora</taxon>
    </lineage>
</organism>
<reference evidence="1" key="1">
    <citation type="submission" date="2018-02" db="EMBL/GenBank/DDBJ databases">
        <title>Rhizophora mucronata_Transcriptome.</title>
        <authorList>
            <person name="Meera S.P."/>
            <person name="Sreeshan A."/>
            <person name="Augustine A."/>
        </authorList>
    </citation>
    <scope>NUCLEOTIDE SEQUENCE</scope>
    <source>
        <tissue evidence="1">Leaf</tissue>
    </source>
</reference>
<dbReference type="AlphaFoldDB" id="A0A2P2PKD6"/>
<dbReference type="EMBL" id="GGEC01074719">
    <property type="protein sequence ID" value="MBX55203.1"/>
    <property type="molecule type" value="Transcribed_RNA"/>
</dbReference>
<protein>
    <submittedName>
        <fullName evidence="1">Uncharacterized protein</fullName>
    </submittedName>
</protein>
<sequence>MHAIIVMQYLIATFIINLASLEKERPTSPHLHRYE</sequence>
<evidence type="ECO:0000313" key="1">
    <source>
        <dbReference type="EMBL" id="MBX55203.1"/>
    </source>
</evidence>
<accession>A0A2P2PKD6</accession>
<proteinExistence type="predicted"/>
<name>A0A2P2PKD6_RHIMU</name>